<evidence type="ECO:0000313" key="17">
    <source>
        <dbReference type="Proteomes" id="UP000654370"/>
    </source>
</evidence>
<comment type="similarity">
    <text evidence="4 12">Belongs to the glycosyl hydrolase 3 family.</text>
</comment>
<reference evidence="16" key="1">
    <citation type="submission" date="2020-12" db="EMBL/GenBank/DDBJ databases">
        <title>Metabolic potential, ecology and presence of endohyphal bacteria is reflected in genomic diversity of Mucoromycotina.</title>
        <authorList>
            <person name="Muszewska A."/>
            <person name="Okrasinska A."/>
            <person name="Steczkiewicz K."/>
            <person name="Drgas O."/>
            <person name="Orlowska M."/>
            <person name="Perlinska-Lenart U."/>
            <person name="Aleksandrzak-Piekarczyk T."/>
            <person name="Szatraj K."/>
            <person name="Zielenkiewicz U."/>
            <person name="Pilsyk S."/>
            <person name="Malc E."/>
            <person name="Mieczkowski P."/>
            <person name="Kruszewska J.S."/>
            <person name="Biernat P."/>
            <person name="Pawlowska J."/>
        </authorList>
    </citation>
    <scope>NUCLEOTIDE SEQUENCE</scope>
    <source>
        <strain evidence="16">WA0000067209</strain>
    </source>
</reference>
<dbReference type="Gene3D" id="2.60.40.10">
    <property type="entry name" value="Immunoglobulins"/>
    <property type="match status" value="1"/>
</dbReference>
<dbReference type="Pfam" id="PF14310">
    <property type="entry name" value="Fn3-like"/>
    <property type="match status" value="1"/>
</dbReference>
<feature type="signal peptide" evidence="14">
    <location>
        <begin position="1"/>
        <end position="22"/>
    </location>
</feature>
<dbReference type="EC" id="3.2.1.21" evidence="12"/>
<dbReference type="SMART" id="SM00321">
    <property type="entry name" value="WSC"/>
    <property type="match status" value="2"/>
</dbReference>
<dbReference type="FunFam" id="3.20.20.300:FF:000002">
    <property type="entry name" value="Probable beta-glucosidase"/>
    <property type="match status" value="1"/>
</dbReference>
<evidence type="ECO:0000313" key="16">
    <source>
        <dbReference type="EMBL" id="KAG2172332.1"/>
    </source>
</evidence>
<keyword evidence="10 12" id="KW-0624">Polysaccharide degradation</keyword>
<dbReference type="InterPro" id="IPR002772">
    <property type="entry name" value="Glyco_hydro_3_C"/>
</dbReference>
<dbReference type="OrthoDB" id="416222at2759"/>
<evidence type="ECO:0000256" key="3">
    <source>
        <dbReference type="ARBA" id="ARBA00004987"/>
    </source>
</evidence>
<dbReference type="AlphaFoldDB" id="A0A8H7PE87"/>
<dbReference type="InterPro" id="IPR050288">
    <property type="entry name" value="Cellulose_deg_GH3"/>
</dbReference>
<comment type="caution">
    <text evidence="16">The sequence shown here is derived from an EMBL/GenBank/DDBJ whole genome shotgun (WGS) entry which is preliminary data.</text>
</comment>
<dbReference type="InterPro" id="IPR001764">
    <property type="entry name" value="Glyco_hydro_3_N"/>
</dbReference>
<evidence type="ECO:0000256" key="5">
    <source>
        <dbReference type="ARBA" id="ARBA00022525"/>
    </source>
</evidence>
<keyword evidence="9 12" id="KW-0326">Glycosidase</keyword>
<dbReference type="PANTHER" id="PTHR42715">
    <property type="entry name" value="BETA-GLUCOSIDASE"/>
    <property type="match status" value="1"/>
</dbReference>
<evidence type="ECO:0000256" key="8">
    <source>
        <dbReference type="ARBA" id="ARBA00023277"/>
    </source>
</evidence>
<comment type="function">
    <text evidence="11">Beta-glucosidases are one of a number of cellulolytic enzymes involved in the degradation of cellulosic biomass. Catalyzes the last step releasing glucose from the inhibitory cellobiose.</text>
</comment>
<dbReference type="Pfam" id="PF01915">
    <property type="entry name" value="Glyco_hydro_3_C"/>
    <property type="match status" value="1"/>
</dbReference>
<dbReference type="InterPro" id="IPR017853">
    <property type="entry name" value="GH"/>
</dbReference>
<comment type="pathway">
    <text evidence="3 12">Glycan metabolism; cellulose degradation.</text>
</comment>
<dbReference type="EMBL" id="JAEPQZ010000017">
    <property type="protein sequence ID" value="KAG2172332.1"/>
    <property type="molecule type" value="Genomic_DNA"/>
</dbReference>
<dbReference type="SUPFAM" id="SSF52279">
    <property type="entry name" value="Beta-D-glucan exohydrolase, C-terminal domain"/>
    <property type="match status" value="1"/>
</dbReference>
<dbReference type="InterPro" id="IPR002889">
    <property type="entry name" value="WSC_carb-bd"/>
</dbReference>
<name>A0A8H7PE87_MORIS</name>
<keyword evidence="8 12" id="KW-0119">Carbohydrate metabolism</keyword>
<comment type="subcellular location">
    <subcellularLocation>
        <location evidence="2">Secreted</location>
    </subcellularLocation>
</comment>
<evidence type="ECO:0000256" key="2">
    <source>
        <dbReference type="ARBA" id="ARBA00004613"/>
    </source>
</evidence>
<dbReference type="InterPro" id="IPR026891">
    <property type="entry name" value="Fn3-like"/>
</dbReference>
<gene>
    <name evidence="16" type="ORF">INT43_004874</name>
</gene>
<comment type="catalytic activity">
    <reaction evidence="1 12">
        <text>Hydrolysis of terminal, non-reducing beta-D-glucosyl residues with release of beta-D-glucose.</text>
        <dbReference type="EC" id="3.2.1.21"/>
    </reaction>
</comment>
<keyword evidence="17" id="KW-1185">Reference proteome</keyword>
<proteinExistence type="inferred from homology"/>
<keyword evidence="7 12" id="KW-0378">Hydrolase</keyword>
<evidence type="ECO:0000256" key="6">
    <source>
        <dbReference type="ARBA" id="ARBA00022729"/>
    </source>
</evidence>
<evidence type="ECO:0000256" key="4">
    <source>
        <dbReference type="ARBA" id="ARBA00005336"/>
    </source>
</evidence>
<feature type="domain" description="WSC" evidence="15">
    <location>
        <begin position="706"/>
        <end position="798"/>
    </location>
</feature>
<dbReference type="InterPro" id="IPR036881">
    <property type="entry name" value="Glyco_hydro_3_C_sf"/>
</dbReference>
<evidence type="ECO:0000256" key="12">
    <source>
        <dbReference type="RuleBase" id="RU361161"/>
    </source>
</evidence>
<evidence type="ECO:0000256" key="10">
    <source>
        <dbReference type="ARBA" id="ARBA00023326"/>
    </source>
</evidence>
<accession>A0A8H7PE87</accession>
<sequence>MLFYSKACVAVLAIATTPLVTAQISWSAAYTLANQAVSGMNVTGLVSLGSGSSGGCLGNVAAVGNIGSMCLQDSPIAVRLAYNVTGGIAGINVAATFDKALALQRGQQMGMEFKGKGVNIQLGPDINMVRSPDAGRNWETFGEDPYLTGIMGAQTIIGTQSQGVIATAKHFILYEQETGRTWESSNADDRTLHEIYLWPFARAVEAGVGAIMCSYNRINETYACQNNDTLTTILKGELGFQGFVMSDWGATQSGAPSILAGLDMDMPGGDGNWGSNMVANVNAGTVPLSRAKDAATRIAAAYYKMGQQNGYPTAAINSNNPSAAPYVNVQADHSTLIRQIGAASAVLLKNQGNILPLKTPATLGVIGGDAADSAGDYGAQGCQVLSCDNGTLAMGWGSGGSYLPYLINPLQGIQTRAPSATKVISSLDVWNYTHAAQVAATVDIAIVFGNADSGEGIDRDNLSLWYDADALITAVATANPNTIAVIHAAGPVLMPWINLVKGVIYAGLPGQETGNSLADVLWGDVNPSGRLPYTLAKATADYPAHISTASDISYSEGLLMGYRYFDAKNVAPLFEFGFGLSYTTFAYSGLSVNSNSANVTVSITVQNTGSVSGAEVPQLYVGFPSSAGEPPKVLRGFEKVTIAAGAKTTVSFVVSIAKELSIWDSPSSSWVVPSGTFTAYIGASSRDIRQQTTFTVSGSGGGTSSGWSYLGCYVDTLTPRTLPYNAAAVSGGMTVEACESECLAANYIYAGVEYGNECWCGNTKPSTTATPSDCNMACAGKSSETCGAGSRLSVYSYGSGSSTTTTSKTTTSKVTSTTSTKTTSTTTTTATATPSNGWKYLGCYVDALSPRTLPYGAPAVSSGMTVEACETECSAASYTYAGVEYGDECWCGNTMPPTAASASDCSMTCAGNSAEKCGAGGRFNLYQHM</sequence>
<evidence type="ECO:0000256" key="11">
    <source>
        <dbReference type="ARBA" id="ARBA00024983"/>
    </source>
</evidence>
<feature type="domain" description="WSC" evidence="15">
    <location>
        <begin position="837"/>
        <end position="929"/>
    </location>
</feature>
<dbReference type="PRINTS" id="PR00133">
    <property type="entry name" value="GLHYDRLASE3"/>
</dbReference>
<dbReference type="Gene3D" id="3.40.50.1700">
    <property type="entry name" value="Glycoside hydrolase family 3 C-terminal domain"/>
    <property type="match status" value="1"/>
</dbReference>
<dbReference type="InterPro" id="IPR019800">
    <property type="entry name" value="Glyco_hydro_3_AS"/>
</dbReference>
<keyword evidence="5" id="KW-0964">Secreted</keyword>
<dbReference type="InterPro" id="IPR013783">
    <property type="entry name" value="Ig-like_fold"/>
</dbReference>
<dbReference type="PROSITE" id="PS51212">
    <property type="entry name" value="WSC"/>
    <property type="match status" value="2"/>
</dbReference>
<dbReference type="PROSITE" id="PS00775">
    <property type="entry name" value="GLYCOSYL_HYDROL_F3"/>
    <property type="match status" value="1"/>
</dbReference>
<evidence type="ECO:0000256" key="1">
    <source>
        <dbReference type="ARBA" id="ARBA00000448"/>
    </source>
</evidence>
<dbReference type="Pfam" id="PF00933">
    <property type="entry name" value="Glyco_hydro_3"/>
    <property type="match status" value="1"/>
</dbReference>
<dbReference type="PANTHER" id="PTHR42715:SF12">
    <property type="entry name" value="BETA-GLUCOSIDASE G-RELATED"/>
    <property type="match status" value="1"/>
</dbReference>
<organism evidence="16 17">
    <name type="scientific">Mortierella isabellina</name>
    <name type="common">Filamentous fungus</name>
    <name type="synonym">Umbelopsis isabellina</name>
    <dbReference type="NCBI Taxonomy" id="91625"/>
    <lineage>
        <taxon>Eukaryota</taxon>
        <taxon>Fungi</taxon>
        <taxon>Fungi incertae sedis</taxon>
        <taxon>Mucoromycota</taxon>
        <taxon>Mucoromycotina</taxon>
        <taxon>Umbelopsidomycetes</taxon>
        <taxon>Umbelopsidales</taxon>
        <taxon>Umbelopsidaceae</taxon>
        <taxon>Umbelopsis</taxon>
    </lineage>
</organism>
<evidence type="ECO:0000256" key="7">
    <source>
        <dbReference type="ARBA" id="ARBA00022801"/>
    </source>
</evidence>
<dbReference type="InterPro" id="IPR036962">
    <property type="entry name" value="Glyco_hydro_3_N_sf"/>
</dbReference>
<feature type="region of interest" description="Disordered" evidence="13">
    <location>
        <begin position="797"/>
        <end position="828"/>
    </location>
</feature>
<dbReference type="Gene3D" id="3.20.20.300">
    <property type="entry name" value="Glycoside hydrolase, family 3, N-terminal domain"/>
    <property type="match status" value="1"/>
</dbReference>
<keyword evidence="6 14" id="KW-0732">Signal</keyword>
<evidence type="ECO:0000256" key="14">
    <source>
        <dbReference type="SAM" id="SignalP"/>
    </source>
</evidence>
<protein>
    <recommendedName>
        <fullName evidence="12">beta-glucosidase</fullName>
        <ecNumber evidence="12">3.2.1.21</ecNumber>
    </recommendedName>
</protein>
<evidence type="ECO:0000259" key="15">
    <source>
        <dbReference type="PROSITE" id="PS51212"/>
    </source>
</evidence>
<dbReference type="UniPathway" id="UPA00696"/>
<dbReference type="SMART" id="SM01217">
    <property type="entry name" value="Fn3_like"/>
    <property type="match status" value="1"/>
</dbReference>
<dbReference type="GO" id="GO:0030245">
    <property type="term" value="P:cellulose catabolic process"/>
    <property type="evidence" value="ECO:0007669"/>
    <property type="project" value="UniProtKB-UniPathway"/>
</dbReference>
<feature type="chain" id="PRO_5034047791" description="beta-glucosidase" evidence="14">
    <location>
        <begin position="23"/>
        <end position="929"/>
    </location>
</feature>
<dbReference type="Pfam" id="PF01822">
    <property type="entry name" value="WSC"/>
    <property type="match status" value="2"/>
</dbReference>
<dbReference type="Proteomes" id="UP000654370">
    <property type="component" value="Unassembled WGS sequence"/>
</dbReference>
<dbReference type="SUPFAM" id="SSF51445">
    <property type="entry name" value="(Trans)glycosidases"/>
    <property type="match status" value="1"/>
</dbReference>
<dbReference type="GO" id="GO:0008422">
    <property type="term" value="F:beta-glucosidase activity"/>
    <property type="evidence" value="ECO:0007669"/>
    <property type="project" value="UniProtKB-EC"/>
</dbReference>
<dbReference type="GO" id="GO:0005576">
    <property type="term" value="C:extracellular region"/>
    <property type="evidence" value="ECO:0007669"/>
    <property type="project" value="UniProtKB-SubCell"/>
</dbReference>
<evidence type="ECO:0000256" key="9">
    <source>
        <dbReference type="ARBA" id="ARBA00023295"/>
    </source>
</evidence>
<evidence type="ECO:0000256" key="13">
    <source>
        <dbReference type="SAM" id="MobiDB-lite"/>
    </source>
</evidence>